<keyword evidence="10" id="KW-1185">Reference proteome</keyword>
<sequence>MKLPLFIPIIFLLLFSISPTCAHFFPNITSIPHSLIPNTTIWEAFNQLLGCYNGQKVDGLTKLKKYLQYFSYLNFFYSNFSDDFDDYLESAIKTYQLNFNLNAIGELDEQTLKHIVQPRCGNADIVNGTSTMNSGKQPGTHSSNSTIHTVAHYEFFPGKPRWQESKTELTYAFLPENHLSKNVKSLFGRAFERWSEVMPLTFTETTSYSRGIFLVVEVEEQ</sequence>
<dbReference type="PANTHER" id="PTHR10201:SF272">
    <property type="entry name" value="METALLOENDOPROTEINASE 5-MMP"/>
    <property type="match status" value="1"/>
</dbReference>
<keyword evidence="4" id="KW-0378">Hydrolase</keyword>
<comment type="similarity">
    <text evidence="1">Belongs to the peptidase M10A family. Matrix metalloproteinases (MMPs) subfamily.</text>
</comment>
<keyword evidence="6" id="KW-0732">Signal</keyword>
<evidence type="ECO:0000256" key="6">
    <source>
        <dbReference type="SAM" id="SignalP"/>
    </source>
</evidence>
<evidence type="ECO:0000256" key="2">
    <source>
        <dbReference type="ARBA" id="ARBA00022670"/>
    </source>
</evidence>
<evidence type="ECO:0000256" key="5">
    <source>
        <dbReference type="ARBA" id="ARBA00022833"/>
    </source>
</evidence>
<reference evidence="10" key="1">
    <citation type="submission" date="2024-07" db="EMBL/GenBank/DDBJ databases">
        <title>Two chromosome-level genome assemblies of Korean endemic species Abeliophyllum distichum and Forsythia ovata (Oleaceae).</title>
        <authorList>
            <person name="Jang H."/>
        </authorList>
    </citation>
    <scope>NUCLEOTIDE SEQUENCE [LARGE SCALE GENOMIC DNA]</scope>
</reference>
<dbReference type="GO" id="GO:0004222">
    <property type="term" value="F:metalloendopeptidase activity"/>
    <property type="evidence" value="ECO:0007669"/>
    <property type="project" value="UniProtKB-ARBA"/>
</dbReference>
<evidence type="ECO:0000313" key="10">
    <source>
        <dbReference type="Proteomes" id="UP001604336"/>
    </source>
</evidence>
<dbReference type="InterPro" id="IPR024079">
    <property type="entry name" value="MetalloPept_cat_dom_sf"/>
</dbReference>
<keyword evidence="5" id="KW-0862">Zinc</keyword>
<dbReference type="Pfam" id="PF01471">
    <property type="entry name" value="PG_binding_1"/>
    <property type="match status" value="1"/>
</dbReference>
<keyword evidence="9" id="KW-0482">Metalloprotease</keyword>
<feature type="domain" description="Peptidoglycan binding-like" evidence="8">
    <location>
        <begin position="60"/>
        <end position="114"/>
    </location>
</feature>
<name>A0ABD1R0X8_9LAMI</name>
<dbReference type="InterPro" id="IPR036365">
    <property type="entry name" value="PGBD-like_sf"/>
</dbReference>
<feature type="signal peptide" evidence="6">
    <location>
        <begin position="1"/>
        <end position="22"/>
    </location>
</feature>
<dbReference type="SUPFAM" id="SSF47090">
    <property type="entry name" value="PGBD-like"/>
    <property type="match status" value="1"/>
</dbReference>
<evidence type="ECO:0000256" key="3">
    <source>
        <dbReference type="ARBA" id="ARBA00022723"/>
    </source>
</evidence>
<gene>
    <name evidence="9" type="ORF">Adt_34735</name>
</gene>
<dbReference type="PANTHER" id="PTHR10201">
    <property type="entry name" value="MATRIX METALLOPROTEINASE"/>
    <property type="match status" value="1"/>
</dbReference>
<dbReference type="Gene3D" id="3.40.390.10">
    <property type="entry name" value="Collagenase (Catalytic Domain)"/>
    <property type="match status" value="1"/>
</dbReference>
<feature type="domain" description="Peptidase M10 metallopeptidase" evidence="7">
    <location>
        <begin position="162"/>
        <end position="208"/>
    </location>
</feature>
<dbReference type="GO" id="GO:0006508">
    <property type="term" value="P:proteolysis"/>
    <property type="evidence" value="ECO:0007669"/>
    <property type="project" value="UniProtKB-KW"/>
</dbReference>
<dbReference type="SUPFAM" id="SSF55486">
    <property type="entry name" value="Metalloproteases ('zincins'), catalytic domain"/>
    <property type="match status" value="1"/>
</dbReference>
<keyword evidence="3" id="KW-0479">Metal-binding</keyword>
<evidence type="ECO:0000256" key="4">
    <source>
        <dbReference type="ARBA" id="ARBA00022801"/>
    </source>
</evidence>
<dbReference type="EMBL" id="JBFOLK010000010">
    <property type="protein sequence ID" value="KAL2481769.1"/>
    <property type="molecule type" value="Genomic_DNA"/>
</dbReference>
<evidence type="ECO:0000313" key="9">
    <source>
        <dbReference type="EMBL" id="KAL2481769.1"/>
    </source>
</evidence>
<evidence type="ECO:0000256" key="1">
    <source>
        <dbReference type="ARBA" id="ARBA00009614"/>
    </source>
</evidence>
<dbReference type="GO" id="GO:0046872">
    <property type="term" value="F:metal ion binding"/>
    <property type="evidence" value="ECO:0007669"/>
    <property type="project" value="UniProtKB-KW"/>
</dbReference>
<dbReference type="Pfam" id="PF00413">
    <property type="entry name" value="Peptidase_M10"/>
    <property type="match status" value="1"/>
</dbReference>
<keyword evidence="2" id="KW-0645">Protease</keyword>
<feature type="chain" id="PRO_5044806947" evidence="6">
    <location>
        <begin position="23"/>
        <end position="221"/>
    </location>
</feature>
<protein>
    <submittedName>
        <fullName evidence="9">Matrix metalloproteinase</fullName>
    </submittedName>
</protein>
<accession>A0ABD1R0X8</accession>
<dbReference type="InterPro" id="IPR001818">
    <property type="entry name" value="Pept_M10_metallopeptidase"/>
</dbReference>
<dbReference type="InterPro" id="IPR002477">
    <property type="entry name" value="Peptidoglycan-bd-like"/>
</dbReference>
<dbReference type="Proteomes" id="UP001604336">
    <property type="component" value="Unassembled WGS sequence"/>
</dbReference>
<comment type="caution">
    <text evidence="9">The sequence shown here is derived from an EMBL/GenBank/DDBJ whole genome shotgun (WGS) entry which is preliminary data.</text>
</comment>
<organism evidence="9 10">
    <name type="scientific">Abeliophyllum distichum</name>
    <dbReference type="NCBI Taxonomy" id="126358"/>
    <lineage>
        <taxon>Eukaryota</taxon>
        <taxon>Viridiplantae</taxon>
        <taxon>Streptophyta</taxon>
        <taxon>Embryophyta</taxon>
        <taxon>Tracheophyta</taxon>
        <taxon>Spermatophyta</taxon>
        <taxon>Magnoliopsida</taxon>
        <taxon>eudicotyledons</taxon>
        <taxon>Gunneridae</taxon>
        <taxon>Pentapetalae</taxon>
        <taxon>asterids</taxon>
        <taxon>lamiids</taxon>
        <taxon>Lamiales</taxon>
        <taxon>Oleaceae</taxon>
        <taxon>Forsythieae</taxon>
        <taxon>Abeliophyllum</taxon>
    </lineage>
</organism>
<evidence type="ECO:0000259" key="8">
    <source>
        <dbReference type="Pfam" id="PF01471"/>
    </source>
</evidence>
<proteinExistence type="inferred from homology"/>
<evidence type="ECO:0000259" key="7">
    <source>
        <dbReference type="Pfam" id="PF00413"/>
    </source>
</evidence>
<dbReference type="AlphaFoldDB" id="A0ABD1R0X8"/>